<dbReference type="Proteomes" id="UP000694546">
    <property type="component" value="Chromosome 11"/>
</dbReference>
<reference evidence="1" key="1">
    <citation type="submission" date="2025-08" db="UniProtKB">
        <authorList>
            <consortium name="Ensembl"/>
        </authorList>
    </citation>
    <scope>IDENTIFICATION</scope>
</reference>
<sequence>GGGGGVYLPKQLAESVICGKLIKTVTYFLNSLNCDRSRVSYQKVSSYQRLPVSKCHRESVCSGRHCDPSPKAKVLVPMEMQSLLVVPTACTSNQNFFLLCFLLGLIGNVISHHRRWYRL</sequence>
<name>A0A8C5ACE6_GADMO</name>
<accession>A0A8C5ACE6</accession>
<evidence type="ECO:0000313" key="1">
    <source>
        <dbReference type="Ensembl" id="ENSGMOP00000029680.1"/>
    </source>
</evidence>
<dbReference type="AlphaFoldDB" id="A0A8C5ACE6"/>
<keyword evidence="2" id="KW-1185">Reference proteome</keyword>
<evidence type="ECO:0000313" key="2">
    <source>
        <dbReference type="Proteomes" id="UP000694546"/>
    </source>
</evidence>
<organism evidence="1 2">
    <name type="scientific">Gadus morhua</name>
    <name type="common">Atlantic cod</name>
    <dbReference type="NCBI Taxonomy" id="8049"/>
    <lineage>
        <taxon>Eukaryota</taxon>
        <taxon>Metazoa</taxon>
        <taxon>Chordata</taxon>
        <taxon>Craniata</taxon>
        <taxon>Vertebrata</taxon>
        <taxon>Euteleostomi</taxon>
        <taxon>Actinopterygii</taxon>
        <taxon>Neopterygii</taxon>
        <taxon>Teleostei</taxon>
        <taxon>Neoteleostei</taxon>
        <taxon>Acanthomorphata</taxon>
        <taxon>Zeiogadaria</taxon>
        <taxon>Gadariae</taxon>
        <taxon>Gadiformes</taxon>
        <taxon>Gadoidei</taxon>
        <taxon>Gadidae</taxon>
        <taxon>Gadus</taxon>
    </lineage>
</organism>
<dbReference type="Ensembl" id="ENSGMOT00000047841.1">
    <property type="protein sequence ID" value="ENSGMOP00000029680.1"/>
    <property type="gene ID" value="ENSGMOG00000035080.1"/>
</dbReference>
<reference evidence="1" key="2">
    <citation type="submission" date="2025-09" db="UniProtKB">
        <authorList>
            <consortium name="Ensembl"/>
        </authorList>
    </citation>
    <scope>IDENTIFICATION</scope>
</reference>
<proteinExistence type="predicted"/>
<protein>
    <submittedName>
        <fullName evidence="1">Uncharacterized protein</fullName>
    </submittedName>
</protein>